<dbReference type="EMBL" id="JAUUTY010000034">
    <property type="protein sequence ID" value="KAK1603474.1"/>
    <property type="molecule type" value="Genomic_DNA"/>
</dbReference>
<gene>
    <name evidence="9" type="ORF">QYE76_016691</name>
</gene>
<feature type="domain" description="RING-type" evidence="8">
    <location>
        <begin position="135"/>
        <end position="178"/>
    </location>
</feature>
<organism evidence="9 10">
    <name type="scientific">Lolium multiflorum</name>
    <name type="common">Italian ryegrass</name>
    <name type="synonym">Lolium perenne subsp. multiflorum</name>
    <dbReference type="NCBI Taxonomy" id="4521"/>
    <lineage>
        <taxon>Eukaryota</taxon>
        <taxon>Viridiplantae</taxon>
        <taxon>Streptophyta</taxon>
        <taxon>Embryophyta</taxon>
        <taxon>Tracheophyta</taxon>
        <taxon>Spermatophyta</taxon>
        <taxon>Magnoliopsida</taxon>
        <taxon>Liliopsida</taxon>
        <taxon>Poales</taxon>
        <taxon>Poaceae</taxon>
        <taxon>BOP clade</taxon>
        <taxon>Pooideae</taxon>
        <taxon>Poodae</taxon>
        <taxon>Poeae</taxon>
        <taxon>Poeae Chloroplast Group 2 (Poeae type)</taxon>
        <taxon>Loliodinae</taxon>
        <taxon>Loliinae</taxon>
        <taxon>Lolium</taxon>
    </lineage>
</organism>
<evidence type="ECO:0000256" key="3">
    <source>
        <dbReference type="ARBA" id="ARBA00022771"/>
    </source>
</evidence>
<keyword evidence="5 7" id="KW-0472">Membrane</keyword>
<keyword evidence="2" id="KW-0479">Metal-binding</keyword>
<comment type="subcellular location">
    <subcellularLocation>
        <location evidence="1">Membrane</location>
    </subcellularLocation>
</comment>
<keyword evidence="7" id="KW-0812">Transmembrane</keyword>
<evidence type="ECO:0000313" key="9">
    <source>
        <dbReference type="EMBL" id="KAK1603474.1"/>
    </source>
</evidence>
<evidence type="ECO:0000256" key="4">
    <source>
        <dbReference type="ARBA" id="ARBA00022833"/>
    </source>
</evidence>
<keyword evidence="7" id="KW-1133">Transmembrane helix</keyword>
<dbReference type="AlphaFoldDB" id="A0AAD8QK77"/>
<dbReference type="SUPFAM" id="SSF57850">
    <property type="entry name" value="RING/U-box"/>
    <property type="match status" value="1"/>
</dbReference>
<accession>A0AAD8QK77</accession>
<dbReference type="PANTHER" id="PTHR46151:SF22">
    <property type="entry name" value="RING-TYPE DOMAIN-CONTAINING PROTEIN"/>
    <property type="match status" value="1"/>
</dbReference>
<evidence type="ECO:0000259" key="8">
    <source>
        <dbReference type="PROSITE" id="PS50089"/>
    </source>
</evidence>
<protein>
    <recommendedName>
        <fullName evidence="8">RING-type domain-containing protein</fullName>
    </recommendedName>
</protein>
<evidence type="ECO:0000256" key="6">
    <source>
        <dbReference type="PROSITE-ProRule" id="PRU00175"/>
    </source>
</evidence>
<feature type="transmembrane region" description="Helical" evidence="7">
    <location>
        <begin position="12"/>
        <end position="39"/>
    </location>
</feature>
<dbReference type="Pfam" id="PF13639">
    <property type="entry name" value="zf-RING_2"/>
    <property type="match status" value="1"/>
</dbReference>
<evidence type="ECO:0000313" key="10">
    <source>
        <dbReference type="Proteomes" id="UP001231189"/>
    </source>
</evidence>
<evidence type="ECO:0000256" key="1">
    <source>
        <dbReference type="ARBA" id="ARBA00004370"/>
    </source>
</evidence>
<dbReference type="SMART" id="SM00184">
    <property type="entry name" value="RING"/>
    <property type="match status" value="1"/>
</dbReference>
<evidence type="ECO:0000256" key="5">
    <source>
        <dbReference type="ARBA" id="ARBA00023136"/>
    </source>
</evidence>
<dbReference type="PROSITE" id="PS50089">
    <property type="entry name" value="ZF_RING_2"/>
    <property type="match status" value="1"/>
</dbReference>
<name>A0AAD8QK77_LOLMU</name>
<dbReference type="InterPro" id="IPR001841">
    <property type="entry name" value="Znf_RING"/>
</dbReference>
<evidence type="ECO:0000256" key="2">
    <source>
        <dbReference type="ARBA" id="ARBA00022723"/>
    </source>
</evidence>
<dbReference type="GO" id="GO:0016020">
    <property type="term" value="C:membrane"/>
    <property type="evidence" value="ECO:0007669"/>
    <property type="project" value="UniProtKB-SubCell"/>
</dbReference>
<evidence type="ECO:0000256" key="7">
    <source>
        <dbReference type="SAM" id="Phobius"/>
    </source>
</evidence>
<proteinExistence type="predicted"/>
<keyword evidence="4" id="KW-0862">Zinc</keyword>
<dbReference type="GO" id="GO:0008270">
    <property type="term" value="F:zinc ion binding"/>
    <property type="evidence" value="ECO:0007669"/>
    <property type="project" value="UniProtKB-KW"/>
</dbReference>
<dbReference type="PANTHER" id="PTHR46151">
    <property type="entry name" value="NEP1-INTERACTING PROTEIN-LIKE 2"/>
    <property type="match status" value="1"/>
</dbReference>
<dbReference type="Gene3D" id="3.30.40.10">
    <property type="entry name" value="Zinc/RING finger domain, C3HC4 (zinc finger)"/>
    <property type="match status" value="1"/>
</dbReference>
<dbReference type="Proteomes" id="UP001231189">
    <property type="component" value="Unassembled WGS sequence"/>
</dbReference>
<keyword evidence="3 6" id="KW-0863">Zinc-finger</keyword>
<feature type="transmembrane region" description="Helical" evidence="7">
    <location>
        <begin position="51"/>
        <end position="74"/>
    </location>
</feature>
<reference evidence="9" key="1">
    <citation type="submission" date="2023-07" db="EMBL/GenBank/DDBJ databases">
        <title>A chromosome-level genome assembly of Lolium multiflorum.</title>
        <authorList>
            <person name="Chen Y."/>
            <person name="Copetti D."/>
            <person name="Kolliker R."/>
            <person name="Studer B."/>
        </authorList>
    </citation>
    <scope>NUCLEOTIDE SEQUENCE</scope>
    <source>
        <strain evidence="9">02402/16</strain>
        <tissue evidence="9">Leaf</tissue>
    </source>
</reference>
<sequence>MVAVSRVAGGLLRSLVAGVFGAAGTVVGAVYGLLAAAFVVQDDDGFLRGTLVGAIAGALVSVDLAHSLLAIWCCSSVDMRVKRTVSAISGLPALADPHSGRGARVLFDRTSFGFSPPVAVVVVVAMGAAVDGSCCPICLQEFEAGGESAGRLPACSHVFHLGCIRRWLLCKSHCPMCRHAINDQ</sequence>
<dbReference type="InterPro" id="IPR013083">
    <property type="entry name" value="Znf_RING/FYVE/PHD"/>
</dbReference>
<comment type="caution">
    <text evidence="9">The sequence shown here is derived from an EMBL/GenBank/DDBJ whole genome shotgun (WGS) entry which is preliminary data.</text>
</comment>
<keyword evidence="10" id="KW-1185">Reference proteome</keyword>